<evidence type="ECO:0000313" key="3">
    <source>
        <dbReference type="Proteomes" id="UP000324222"/>
    </source>
</evidence>
<feature type="compositionally biased region" description="Polar residues" evidence="1">
    <location>
        <begin position="116"/>
        <end position="128"/>
    </location>
</feature>
<evidence type="ECO:0000313" key="2">
    <source>
        <dbReference type="EMBL" id="MPC52882.1"/>
    </source>
</evidence>
<accession>A0A5B7G1T8</accession>
<feature type="region of interest" description="Disordered" evidence="1">
    <location>
        <begin position="232"/>
        <end position="281"/>
    </location>
</feature>
<organism evidence="2 3">
    <name type="scientific">Portunus trituberculatus</name>
    <name type="common">Swimming crab</name>
    <name type="synonym">Neptunus trituberculatus</name>
    <dbReference type="NCBI Taxonomy" id="210409"/>
    <lineage>
        <taxon>Eukaryota</taxon>
        <taxon>Metazoa</taxon>
        <taxon>Ecdysozoa</taxon>
        <taxon>Arthropoda</taxon>
        <taxon>Crustacea</taxon>
        <taxon>Multicrustacea</taxon>
        <taxon>Malacostraca</taxon>
        <taxon>Eumalacostraca</taxon>
        <taxon>Eucarida</taxon>
        <taxon>Decapoda</taxon>
        <taxon>Pleocyemata</taxon>
        <taxon>Brachyura</taxon>
        <taxon>Eubrachyura</taxon>
        <taxon>Portunoidea</taxon>
        <taxon>Portunidae</taxon>
        <taxon>Portuninae</taxon>
        <taxon>Portunus</taxon>
    </lineage>
</organism>
<reference evidence="2 3" key="1">
    <citation type="submission" date="2019-05" db="EMBL/GenBank/DDBJ databases">
        <title>Another draft genome of Portunus trituberculatus and its Hox gene families provides insights of decapod evolution.</title>
        <authorList>
            <person name="Jeong J.-H."/>
            <person name="Song I."/>
            <person name="Kim S."/>
            <person name="Choi T."/>
            <person name="Kim D."/>
            <person name="Ryu S."/>
            <person name="Kim W."/>
        </authorList>
    </citation>
    <scope>NUCLEOTIDE SEQUENCE [LARGE SCALE GENOMIC DNA]</scope>
    <source>
        <tissue evidence="2">Muscle</tissue>
    </source>
</reference>
<evidence type="ECO:0000256" key="1">
    <source>
        <dbReference type="SAM" id="MobiDB-lite"/>
    </source>
</evidence>
<sequence length="281" mass="29874">MLVPRRWCSGPDSSVCRAECRVEDVSGVAVRPPRRATSETASCCRSANMTPPWADTGTPARCLTQRRHAVLLRDGAPLANKSVVCVTGSSRASEECIKSVDTKSLAGSRATVRHPPQNTVLSAPTTRPSAPHHVPHLWLRRAWLVTLLVVVSVGLLGTPVAANTPPRFVLDGQSEIVIRLTEGEATPAGSERPADSQITCGLWGQNVNQHVTRNHEDKAALCDLFPSLRPATPPPSIPCVPRRGSANRRSGRVTEAQHDPPSGTTSDLGANGGGQVTQTPP</sequence>
<feature type="region of interest" description="Disordered" evidence="1">
    <location>
        <begin position="107"/>
        <end position="130"/>
    </location>
</feature>
<dbReference type="AlphaFoldDB" id="A0A5B7G1T8"/>
<keyword evidence="3" id="KW-1185">Reference proteome</keyword>
<gene>
    <name evidence="2" type="ORF">E2C01_046762</name>
</gene>
<dbReference type="OrthoDB" id="6510378at2759"/>
<name>A0A5B7G1T8_PORTR</name>
<comment type="caution">
    <text evidence="2">The sequence shown here is derived from an EMBL/GenBank/DDBJ whole genome shotgun (WGS) entry which is preliminary data.</text>
</comment>
<protein>
    <submittedName>
        <fullName evidence="2">Uncharacterized protein</fullName>
    </submittedName>
</protein>
<dbReference type="EMBL" id="VSRR010011221">
    <property type="protein sequence ID" value="MPC52882.1"/>
    <property type="molecule type" value="Genomic_DNA"/>
</dbReference>
<dbReference type="Proteomes" id="UP000324222">
    <property type="component" value="Unassembled WGS sequence"/>
</dbReference>
<proteinExistence type="predicted"/>